<dbReference type="InterPro" id="IPR019787">
    <property type="entry name" value="Znf_PHD-finger"/>
</dbReference>
<keyword evidence="8" id="KW-0862">Zinc</keyword>
<protein>
    <recommendedName>
        <fullName evidence="4">[histone H3]-dimethyl-L-lysine(36) demethylase</fullName>
        <ecNumber evidence="4">1.14.11.27</ecNumber>
    </recommendedName>
</protein>
<dbReference type="Gene3D" id="3.30.40.10">
    <property type="entry name" value="Zinc/RING finger domain, C3HC4 (zinc finger)"/>
    <property type="match status" value="1"/>
</dbReference>
<feature type="compositionally biased region" description="Basic residues" evidence="18">
    <location>
        <begin position="29"/>
        <end position="39"/>
    </location>
</feature>
<evidence type="ECO:0000256" key="17">
    <source>
        <dbReference type="PROSITE-ProRule" id="PRU00509"/>
    </source>
</evidence>
<keyword evidence="14" id="KW-0804">Transcription</keyword>
<dbReference type="SUPFAM" id="SSF51197">
    <property type="entry name" value="Clavaminate synthase-like"/>
    <property type="match status" value="1"/>
</dbReference>
<dbReference type="PROSITE" id="PS51184">
    <property type="entry name" value="JMJC"/>
    <property type="match status" value="1"/>
</dbReference>
<dbReference type="Pfam" id="PF25372">
    <property type="entry name" value="DUF7885"/>
    <property type="match status" value="1"/>
</dbReference>
<keyword evidence="10" id="KW-0223">Dioxygenase</keyword>
<gene>
    <name evidence="22" type="primary">LOC112690349</name>
</gene>
<name>A0A8B8GBZ6_9HEMI</name>
<dbReference type="EC" id="1.14.11.27" evidence="4"/>
<dbReference type="Gene3D" id="1.20.58.1360">
    <property type="match status" value="1"/>
</dbReference>
<evidence type="ECO:0000256" key="10">
    <source>
        <dbReference type="ARBA" id="ARBA00022964"/>
    </source>
</evidence>
<evidence type="ECO:0000259" key="19">
    <source>
        <dbReference type="PROSITE" id="PS51058"/>
    </source>
</evidence>
<evidence type="ECO:0000256" key="8">
    <source>
        <dbReference type="ARBA" id="ARBA00022833"/>
    </source>
</evidence>
<keyword evidence="11" id="KW-0560">Oxidoreductase</keyword>
<dbReference type="InterPro" id="IPR003347">
    <property type="entry name" value="JmjC_dom"/>
</dbReference>
<dbReference type="Pfam" id="PF12937">
    <property type="entry name" value="F-box-like"/>
    <property type="match status" value="1"/>
</dbReference>
<feature type="region of interest" description="Disordered" evidence="18">
    <location>
        <begin position="1086"/>
        <end position="1105"/>
    </location>
</feature>
<keyword evidence="6" id="KW-0479">Metal-binding</keyword>
<dbReference type="Pfam" id="PF16866">
    <property type="entry name" value="PHD_4"/>
    <property type="match status" value="1"/>
</dbReference>
<feature type="region of interest" description="Disordered" evidence="18">
    <location>
        <begin position="711"/>
        <end position="801"/>
    </location>
</feature>
<evidence type="ECO:0000256" key="13">
    <source>
        <dbReference type="ARBA" id="ARBA00023015"/>
    </source>
</evidence>
<evidence type="ECO:0000256" key="5">
    <source>
        <dbReference type="ARBA" id="ARBA00022491"/>
    </source>
</evidence>
<dbReference type="InterPro" id="IPR013083">
    <property type="entry name" value="Znf_RING/FYVE/PHD"/>
</dbReference>
<dbReference type="Pfam" id="PF17811">
    <property type="entry name" value="JHD"/>
    <property type="match status" value="1"/>
</dbReference>
<dbReference type="SUPFAM" id="SSF52047">
    <property type="entry name" value="RNI-like"/>
    <property type="match status" value="1"/>
</dbReference>
<comment type="subcellular location">
    <subcellularLocation>
        <location evidence="2">Nucleus</location>
    </subcellularLocation>
</comment>
<feature type="compositionally biased region" description="Polar residues" evidence="18">
    <location>
        <begin position="1"/>
        <end position="14"/>
    </location>
</feature>
<feature type="region of interest" description="Disordered" evidence="18">
    <location>
        <begin position="618"/>
        <end position="691"/>
    </location>
</feature>
<comment type="catalytic activity">
    <reaction evidence="16">
        <text>N(6),N(6)-dimethyl-L-lysyl(36)-[histone H3] + 2 2-oxoglutarate + 2 O2 = L-lysyl(36)-[histone H3] + 2 formaldehyde + 2 succinate + 2 CO2</text>
        <dbReference type="Rhea" id="RHEA:42032"/>
        <dbReference type="Rhea" id="RHEA-COMP:9785"/>
        <dbReference type="Rhea" id="RHEA-COMP:9787"/>
        <dbReference type="ChEBI" id="CHEBI:15379"/>
        <dbReference type="ChEBI" id="CHEBI:16526"/>
        <dbReference type="ChEBI" id="CHEBI:16810"/>
        <dbReference type="ChEBI" id="CHEBI:16842"/>
        <dbReference type="ChEBI" id="CHEBI:29969"/>
        <dbReference type="ChEBI" id="CHEBI:30031"/>
        <dbReference type="ChEBI" id="CHEBI:61976"/>
        <dbReference type="EC" id="1.14.11.27"/>
    </reaction>
</comment>
<keyword evidence="13" id="KW-0805">Transcription regulation</keyword>
<feature type="domain" description="CXXC-type" evidence="19">
    <location>
        <begin position="484"/>
        <end position="530"/>
    </location>
</feature>
<evidence type="ECO:0000256" key="2">
    <source>
        <dbReference type="ARBA" id="ARBA00004123"/>
    </source>
</evidence>
<evidence type="ECO:0000313" key="22">
    <source>
        <dbReference type="RefSeq" id="XP_025420136.1"/>
    </source>
</evidence>
<evidence type="ECO:0000256" key="15">
    <source>
        <dbReference type="ARBA" id="ARBA00023242"/>
    </source>
</evidence>
<dbReference type="GO" id="GO:0008270">
    <property type="term" value="F:zinc ion binding"/>
    <property type="evidence" value="ECO:0007669"/>
    <property type="project" value="UniProtKB-KW"/>
</dbReference>
<keyword evidence="21" id="KW-1185">Reference proteome</keyword>
<dbReference type="PROSITE" id="PS51058">
    <property type="entry name" value="ZF_CXXC"/>
    <property type="match status" value="1"/>
</dbReference>
<accession>A0A8B8GBZ6</accession>
<evidence type="ECO:0000256" key="3">
    <source>
        <dbReference type="ARBA" id="ARBA00008037"/>
    </source>
</evidence>
<feature type="compositionally biased region" description="Basic and acidic residues" evidence="18">
    <location>
        <begin position="1096"/>
        <end position="1105"/>
    </location>
</feature>
<organism evidence="21 22">
    <name type="scientific">Sipha flava</name>
    <name type="common">yellow sugarcane aphid</name>
    <dbReference type="NCBI Taxonomy" id="143950"/>
    <lineage>
        <taxon>Eukaryota</taxon>
        <taxon>Metazoa</taxon>
        <taxon>Ecdysozoa</taxon>
        <taxon>Arthropoda</taxon>
        <taxon>Hexapoda</taxon>
        <taxon>Insecta</taxon>
        <taxon>Pterygota</taxon>
        <taxon>Neoptera</taxon>
        <taxon>Paraneoptera</taxon>
        <taxon>Hemiptera</taxon>
        <taxon>Sternorrhyncha</taxon>
        <taxon>Aphidomorpha</taxon>
        <taxon>Aphidoidea</taxon>
        <taxon>Aphididae</taxon>
        <taxon>Sipha</taxon>
    </lineage>
</organism>
<dbReference type="GO" id="GO:0005634">
    <property type="term" value="C:nucleus"/>
    <property type="evidence" value="ECO:0007669"/>
    <property type="project" value="UniProtKB-SubCell"/>
</dbReference>
<evidence type="ECO:0000259" key="20">
    <source>
        <dbReference type="PROSITE" id="PS51184"/>
    </source>
</evidence>
<dbReference type="InterPro" id="IPR006553">
    <property type="entry name" value="Leu-rich_rpt_Cys-con_subtyp"/>
</dbReference>
<evidence type="ECO:0000256" key="16">
    <source>
        <dbReference type="ARBA" id="ARBA00047915"/>
    </source>
</evidence>
<comment type="similarity">
    <text evidence="3">Belongs to the JHDM1 histone demethylase family.</text>
</comment>
<evidence type="ECO:0000313" key="21">
    <source>
        <dbReference type="Proteomes" id="UP000694846"/>
    </source>
</evidence>
<evidence type="ECO:0000256" key="6">
    <source>
        <dbReference type="ARBA" id="ARBA00022723"/>
    </source>
</evidence>
<dbReference type="InterPro" id="IPR019786">
    <property type="entry name" value="Zinc_finger_PHD-type_CS"/>
</dbReference>
<keyword evidence="12" id="KW-0408">Iron</keyword>
<evidence type="ECO:0000256" key="7">
    <source>
        <dbReference type="ARBA" id="ARBA00022771"/>
    </source>
</evidence>
<evidence type="ECO:0000256" key="1">
    <source>
        <dbReference type="ARBA" id="ARBA00001954"/>
    </source>
</evidence>
<dbReference type="CDD" id="cd21783">
    <property type="entry name" value="CTD_Jhd1-like"/>
    <property type="match status" value="1"/>
</dbReference>
<dbReference type="InterPro" id="IPR050690">
    <property type="entry name" value="JHDM1_Histone_Demethylase"/>
</dbReference>
<reference evidence="22" key="1">
    <citation type="submission" date="2025-08" db="UniProtKB">
        <authorList>
            <consortium name="RefSeq"/>
        </authorList>
    </citation>
    <scope>IDENTIFICATION</scope>
    <source>
        <tissue evidence="22">Whole body</tissue>
    </source>
</reference>
<dbReference type="Pfam" id="PF02008">
    <property type="entry name" value="zf-CXXC"/>
    <property type="match status" value="1"/>
</dbReference>
<evidence type="ECO:0000256" key="4">
    <source>
        <dbReference type="ARBA" id="ARBA00013246"/>
    </source>
</evidence>
<dbReference type="Gene3D" id="6.10.280.250">
    <property type="match status" value="1"/>
</dbReference>
<dbReference type="FunFam" id="2.60.120.650:FF:000005">
    <property type="entry name" value="lysine-specific demethylase 2A isoform X1"/>
    <property type="match status" value="1"/>
</dbReference>
<feature type="domain" description="JmjC" evidence="20">
    <location>
        <begin position="169"/>
        <end position="337"/>
    </location>
</feature>
<dbReference type="InterPro" id="IPR001810">
    <property type="entry name" value="F-box_dom"/>
</dbReference>
<dbReference type="GO" id="GO:0003677">
    <property type="term" value="F:DNA binding"/>
    <property type="evidence" value="ECO:0007669"/>
    <property type="project" value="InterPro"/>
</dbReference>
<dbReference type="RefSeq" id="XP_025420136.1">
    <property type="nucleotide sequence ID" value="XM_025564351.1"/>
</dbReference>
<evidence type="ECO:0000256" key="18">
    <source>
        <dbReference type="SAM" id="MobiDB-lite"/>
    </source>
</evidence>
<comment type="cofactor">
    <cofactor evidence="1">
        <name>Fe(2+)</name>
        <dbReference type="ChEBI" id="CHEBI:29033"/>
    </cofactor>
</comment>
<feature type="compositionally biased region" description="Basic and acidic residues" evidence="18">
    <location>
        <begin position="670"/>
        <end position="691"/>
    </location>
</feature>
<dbReference type="AlphaFoldDB" id="A0A8B8GBZ6"/>
<dbReference type="InterPro" id="IPR041667">
    <property type="entry name" value="Cupin_8"/>
</dbReference>
<dbReference type="Pfam" id="PF13621">
    <property type="entry name" value="Cupin_8"/>
    <property type="match status" value="1"/>
</dbReference>
<proteinExistence type="inferred from homology"/>
<dbReference type="Proteomes" id="UP000694846">
    <property type="component" value="Unplaced"/>
</dbReference>
<dbReference type="InterPro" id="IPR041070">
    <property type="entry name" value="JHD"/>
</dbReference>
<dbReference type="GeneID" id="112690349"/>
<feature type="compositionally biased region" description="Low complexity" evidence="18">
    <location>
        <begin position="944"/>
        <end position="956"/>
    </location>
</feature>
<evidence type="ECO:0000256" key="11">
    <source>
        <dbReference type="ARBA" id="ARBA00023002"/>
    </source>
</evidence>
<dbReference type="PROSITE" id="PS01359">
    <property type="entry name" value="ZF_PHD_1"/>
    <property type="match status" value="1"/>
</dbReference>
<feature type="compositionally biased region" description="Polar residues" evidence="18">
    <location>
        <begin position="749"/>
        <end position="760"/>
    </location>
</feature>
<dbReference type="PANTHER" id="PTHR23123">
    <property type="entry name" value="PHD/F-BOX CONTAINING PROTEIN"/>
    <property type="match status" value="1"/>
</dbReference>
<evidence type="ECO:0000256" key="9">
    <source>
        <dbReference type="ARBA" id="ARBA00022853"/>
    </source>
</evidence>
<keyword evidence="15" id="KW-0539">Nucleus</keyword>
<dbReference type="InterPro" id="IPR032675">
    <property type="entry name" value="LRR_dom_sf"/>
</dbReference>
<dbReference type="GO" id="GO:0140680">
    <property type="term" value="F:histone H3K36me/H3K36me2 demethylase activity"/>
    <property type="evidence" value="ECO:0007669"/>
    <property type="project" value="UniProtKB-EC"/>
</dbReference>
<dbReference type="InterPro" id="IPR057207">
    <property type="entry name" value="FBXL15_LRR"/>
</dbReference>
<evidence type="ECO:0000256" key="12">
    <source>
        <dbReference type="ARBA" id="ARBA00023004"/>
    </source>
</evidence>
<dbReference type="InterPro" id="IPR002857">
    <property type="entry name" value="Znf_CXXC"/>
</dbReference>
<feature type="compositionally biased region" description="Low complexity" evidence="18">
    <location>
        <begin position="721"/>
        <end position="740"/>
    </location>
</feature>
<dbReference type="CDD" id="cd15555">
    <property type="entry name" value="PHD_KDM2A_2B"/>
    <property type="match status" value="1"/>
</dbReference>
<feature type="compositionally biased region" description="Polar residues" evidence="18">
    <location>
        <begin position="711"/>
        <end position="720"/>
    </location>
</feature>
<keyword evidence="9" id="KW-0156">Chromatin regulator</keyword>
<dbReference type="OrthoDB" id="5876800at2759"/>
<keyword evidence="5" id="KW-0678">Repressor</keyword>
<feature type="compositionally biased region" description="Gly residues" evidence="18">
    <location>
        <begin position="775"/>
        <end position="798"/>
    </location>
</feature>
<evidence type="ECO:0000256" key="14">
    <source>
        <dbReference type="ARBA" id="ARBA00023163"/>
    </source>
</evidence>
<dbReference type="Gene3D" id="3.80.10.10">
    <property type="entry name" value="Ribonuclease Inhibitor"/>
    <property type="match status" value="1"/>
</dbReference>
<feature type="region of interest" description="Disordered" evidence="18">
    <location>
        <begin position="937"/>
        <end position="958"/>
    </location>
</feature>
<dbReference type="SMART" id="SM00367">
    <property type="entry name" value="LRR_CC"/>
    <property type="match status" value="4"/>
</dbReference>
<feature type="region of interest" description="Disordered" evidence="18">
    <location>
        <begin position="1"/>
        <end position="39"/>
    </location>
</feature>
<dbReference type="SMART" id="SM00558">
    <property type="entry name" value="JmjC"/>
    <property type="match status" value="1"/>
</dbReference>
<sequence length="1105" mass="123859">MASTSRDNQPGKTNTAAAVTPPPPVQHKYSSRIRTRKEKKTYSEDWAFGDEEEIEGVRSFSLQDKLDSTRYTHSNFVKQMDGKDFTISYLQKNGFTIPLLFNDKVGLGLHVPSPNFSVNDVRTCVGSRRTLDVMDVNTQKNFEMTMKEWTKYYEEPVKDKLLNVISLEFSHTKLENYIKRPNIVRELDWVDCVWPKHLKESQTESTNVIDDMMYPKVQKYCLMSVKGCYTDFHIDFGGTSVWYHILKGSKVFWLIPPTEQNFKLYEQWILSGKQGDIFFGDTVEECGRVSLNAGDTFFIPTGWIHAVYTPKDSLVFGGNFLHSFGIEKQLRVAEVEESTKVPQKFRYPFFTEMLWYVLERYVYCDLGISHLEESAETSPAPVEHLHFTKQELHGIKAIVRYLHVLPSNKKSVPPLIKNAIELIKNVAIVINKHKNDKPEDAISGKPILKMQGDKERERRFYKTAGDMNSKVKIRKTGNAATSGPRRRRTRCKKCEACKQADCGECSFCKDMVKFGGPGRAKQTCVMRQCLQPMLPITAACGICSLDGWGQQIVIPIQKTAKDSPSNLMECSVCFEIVHPDCLLKQSIFTNNGTYNEDLPNSWECPKCCKEGKHLESKPRHFRARHKSSDIRRTSVSSNDNTQKRFKENDYSDTNSESDMDNGPNKRLKMEKKENESKEHSPTLPKWTEEHSMKVLNRSVNVEEAHMSTYNNSAVSPSVAEQQQQQQPPTQQQSQTQPPQSRKIDLRKQLASQLSGGSSKHCNVLKKQSYVSKPTKGGGQKSLPGGGGGQSQGAGGGNVNGHHNNHAHHNYCTDAACVLPVFEYLTPAELAKCALVCRSWAALSVDPSLWRKLDVTGKRLTASCLAGVVKRQPEVLLMDWTAIAKRQLEWMIAKLTRLKVLSLQGCSWSGVTALRSTTVVPPSLTTLDLSFVTGMSDSSLRDVLSPPSDSRSSSNDNTNRARFRNLRTLKLAGVDVGDVSLRYVVQYAPNLVELDLSQNYRISDAGIAQLTTPVGNAVSTLEVLDLSGCVSISDASLDHLLKCSALRRLDMKQTPKVTTAAINKFLMVNNRFSVSATETRLLIKSAPSAEETSSVATRRDSTGSSS</sequence>
<keyword evidence="7 17" id="KW-0863">Zinc-finger</keyword>
<dbReference type="Gene3D" id="2.60.120.650">
    <property type="entry name" value="Cupin"/>
    <property type="match status" value="1"/>
</dbReference>